<dbReference type="InterPro" id="IPR000086">
    <property type="entry name" value="NUDIX_hydrolase_dom"/>
</dbReference>
<comment type="similarity">
    <text evidence="7">Belongs to the Nudix hydrolase family.</text>
</comment>
<name>Q0A8A5_ALKEH</name>
<dbReference type="InterPro" id="IPR015797">
    <property type="entry name" value="NUDIX_hydrolase-like_dom_sf"/>
</dbReference>
<keyword evidence="6" id="KW-0464">Manganese</keyword>
<keyword evidence="10" id="KW-1185">Reference proteome</keyword>
<dbReference type="OrthoDB" id="9802805at2"/>
<evidence type="ECO:0000256" key="3">
    <source>
        <dbReference type="ARBA" id="ARBA00022723"/>
    </source>
</evidence>
<evidence type="ECO:0000256" key="6">
    <source>
        <dbReference type="ARBA" id="ARBA00023211"/>
    </source>
</evidence>
<dbReference type="SUPFAM" id="SSF55811">
    <property type="entry name" value="Nudix"/>
    <property type="match status" value="1"/>
</dbReference>
<comment type="cofactor">
    <cofactor evidence="2">
        <name>Mg(2+)</name>
        <dbReference type="ChEBI" id="CHEBI:18420"/>
    </cofactor>
</comment>
<dbReference type="InterPro" id="IPR020084">
    <property type="entry name" value="NUDIX_hydrolase_CS"/>
</dbReference>
<dbReference type="CDD" id="cd03426">
    <property type="entry name" value="NUDIX_CoAse_Nudt7"/>
    <property type="match status" value="1"/>
</dbReference>
<sequence length="199" mass="22007">MCGAGVDLSECLARCLEQADLPESGFLEFKGRATPAAVLVPLLPGPGGYRVVFTRRSEQLREHAGQVSFPGGRKEPGETAERTALREAWEEIGLEPDRVTLLGRLGPYHTGTGFRVRPVVGRIEPPVVWRPDPQEVAEVFTVPLSFLTDPANHGLYETERQGRRLTYHALTWGEHFIWGATAGILMQFCRVLEGTRESA</sequence>
<dbReference type="Proteomes" id="UP000001962">
    <property type="component" value="Chromosome"/>
</dbReference>
<dbReference type="PRINTS" id="PR00502">
    <property type="entry name" value="NUDIXFAMILY"/>
</dbReference>
<proteinExistence type="inferred from homology"/>
<dbReference type="Gene3D" id="3.90.79.10">
    <property type="entry name" value="Nucleoside Triphosphate Pyrophosphohydrolase"/>
    <property type="match status" value="1"/>
</dbReference>
<dbReference type="GO" id="GO:0010945">
    <property type="term" value="F:coenzyme A diphosphatase activity"/>
    <property type="evidence" value="ECO:0007669"/>
    <property type="project" value="InterPro"/>
</dbReference>
<evidence type="ECO:0000256" key="7">
    <source>
        <dbReference type="RuleBase" id="RU003476"/>
    </source>
</evidence>
<gene>
    <name evidence="9" type="ordered locus">Mlg_1585</name>
</gene>
<dbReference type="InterPro" id="IPR020476">
    <property type="entry name" value="Nudix_hydrolase"/>
</dbReference>
<reference evidence="10" key="1">
    <citation type="submission" date="2006-08" db="EMBL/GenBank/DDBJ databases">
        <title>Complete sequence of Alkalilimnicola ehrilichei MLHE-1.</title>
        <authorList>
            <person name="Copeland A."/>
            <person name="Lucas S."/>
            <person name="Lapidus A."/>
            <person name="Barry K."/>
            <person name="Detter J.C."/>
            <person name="Glavina del Rio T."/>
            <person name="Hammon N."/>
            <person name="Israni S."/>
            <person name="Dalin E."/>
            <person name="Tice H."/>
            <person name="Pitluck S."/>
            <person name="Sims D."/>
            <person name="Brettin T."/>
            <person name="Bruce D."/>
            <person name="Han C."/>
            <person name="Tapia R."/>
            <person name="Gilna P."/>
            <person name="Schmutz J."/>
            <person name="Larimer F."/>
            <person name="Land M."/>
            <person name="Hauser L."/>
            <person name="Kyrpides N."/>
            <person name="Mikhailova N."/>
            <person name="Oremland R.S."/>
            <person name="Hoeft S.E."/>
            <person name="Switzer-Blum J."/>
            <person name="Kulp T."/>
            <person name="King G."/>
            <person name="Tabita R."/>
            <person name="Witte B."/>
            <person name="Santini J.M."/>
            <person name="Basu P."/>
            <person name="Hollibaugh J.T."/>
            <person name="Xie G."/>
            <person name="Stolz J.F."/>
            <person name="Richardson P."/>
        </authorList>
    </citation>
    <scope>NUCLEOTIDE SEQUENCE [LARGE SCALE GENOMIC DNA]</scope>
    <source>
        <strain evidence="10">ATCC BAA-1101 / DSM 17681 / MLHE-1</strain>
    </source>
</reference>
<accession>Q0A8A5</accession>
<dbReference type="Pfam" id="PF00293">
    <property type="entry name" value="NUDIX"/>
    <property type="match status" value="1"/>
</dbReference>
<keyword evidence="4 7" id="KW-0378">Hydrolase</keyword>
<dbReference type="PANTHER" id="PTHR12992:SF11">
    <property type="entry name" value="MITOCHONDRIAL COENZYME A DIPHOSPHATASE NUDT8"/>
    <property type="match status" value="1"/>
</dbReference>
<dbReference type="PROSITE" id="PS51462">
    <property type="entry name" value="NUDIX"/>
    <property type="match status" value="1"/>
</dbReference>
<evidence type="ECO:0000256" key="4">
    <source>
        <dbReference type="ARBA" id="ARBA00022801"/>
    </source>
</evidence>
<evidence type="ECO:0000313" key="10">
    <source>
        <dbReference type="Proteomes" id="UP000001962"/>
    </source>
</evidence>
<dbReference type="HOGENOM" id="CLU_040940_5_3_6"/>
<dbReference type="GO" id="GO:0046872">
    <property type="term" value="F:metal ion binding"/>
    <property type="evidence" value="ECO:0007669"/>
    <property type="project" value="UniProtKB-KW"/>
</dbReference>
<evidence type="ECO:0000256" key="5">
    <source>
        <dbReference type="ARBA" id="ARBA00022842"/>
    </source>
</evidence>
<feature type="domain" description="Nudix hydrolase" evidence="8">
    <location>
        <begin position="29"/>
        <end position="163"/>
    </location>
</feature>
<evidence type="ECO:0000313" key="9">
    <source>
        <dbReference type="EMBL" id="ABI56932.1"/>
    </source>
</evidence>
<dbReference type="PANTHER" id="PTHR12992">
    <property type="entry name" value="NUDIX HYDROLASE"/>
    <property type="match status" value="1"/>
</dbReference>
<dbReference type="eggNOG" id="COG0494">
    <property type="taxonomic scope" value="Bacteria"/>
</dbReference>
<evidence type="ECO:0000256" key="2">
    <source>
        <dbReference type="ARBA" id="ARBA00001946"/>
    </source>
</evidence>
<protein>
    <submittedName>
        <fullName evidence="9">NUDIX hydrolase</fullName>
    </submittedName>
</protein>
<comment type="cofactor">
    <cofactor evidence="1">
        <name>Mn(2+)</name>
        <dbReference type="ChEBI" id="CHEBI:29035"/>
    </cofactor>
</comment>
<keyword evidence="3" id="KW-0479">Metal-binding</keyword>
<keyword evidence="5" id="KW-0460">Magnesium</keyword>
<dbReference type="EMBL" id="CP000453">
    <property type="protein sequence ID" value="ABI56932.1"/>
    <property type="molecule type" value="Genomic_DNA"/>
</dbReference>
<dbReference type="AlphaFoldDB" id="Q0A8A5"/>
<dbReference type="InterPro" id="IPR045121">
    <property type="entry name" value="CoAse"/>
</dbReference>
<organism evidence="9 10">
    <name type="scientific">Alkalilimnicola ehrlichii (strain ATCC BAA-1101 / DSM 17681 / MLHE-1)</name>
    <dbReference type="NCBI Taxonomy" id="187272"/>
    <lineage>
        <taxon>Bacteria</taxon>
        <taxon>Pseudomonadati</taxon>
        <taxon>Pseudomonadota</taxon>
        <taxon>Gammaproteobacteria</taxon>
        <taxon>Chromatiales</taxon>
        <taxon>Ectothiorhodospiraceae</taxon>
        <taxon>Alkalilimnicola</taxon>
    </lineage>
</organism>
<dbReference type="PROSITE" id="PS00893">
    <property type="entry name" value="NUDIX_BOX"/>
    <property type="match status" value="1"/>
</dbReference>
<evidence type="ECO:0000256" key="1">
    <source>
        <dbReference type="ARBA" id="ARBA00001936"/>
    </source>
</evidence>
<dbReference type="KEGG" id="aeh:Mlg_1585"/>
<evidence type="ECO:0000259" key="8">
    <source>
        <dbReference type="PROSITE" id="PS51462"/>
    </source>
</evidence>